<dbReference type="Gramene" id="Os09t0456850-00">
    <property type="protein sequence ID" value="Os09t0456850-00"/>
    <property type="gene ID" value="Os09g0456850"/>
</dbReference>
<accession>A0A0P0XN50</accession>
<evidence type="ECO:0000313" key="2">
    <source>
        <dbReference type="Proteomes" id="UP000059680"/>
    </source>
</evidence>
<reference evidence="2" key="1">
    <citation type="journal article" date="2005" name="Nature">
        <title>The map-based sequence of the rice genome.</title>
        <authorList>
            <consortium name="International rice genome sequencing project (IRGSP)"/>
            <person name="Matsumoto T."/>
            <person name="Wu J."/>
            <person name="Kanamori H."/>
            <person name="Katayose Y."/>
            <person name="Fujisawa M."/>
            <person name="Namiki N."/>
            <person name="Mizuno H."/>
            <person name="Yamamoto K."/>
            <person name="Antonio B.A."/>
            <person name="Baba T."/>
            <person name="Sakata K."/>
            <person name="Nagamura Y."/>
            <person name="Aoki H."/>
            <person name="Arikawa K."/>
            <person name="Arita K."/>
            <person name="Bito T."/>
            <person name="Chiden Y."/>
            <person name="Fujitsuka N."/>
            <person name="Fukunaka R."/>
            <person name="Hamada M."/>
            <person name="Harada C."/>
            <person name="Hayashi A."/>
            <person name="Hijishita S."/>
            <person name="Honda M."/>
            <person name="Hosokawa S."/>
            <person name="Ichikawa Y."/>
            <person name="Idonuma A."/>
            <person name="Iijima M."/>
            <person name="Ikeda M."/>
            <person name="Ikeno M."/>
            <person name="Ito K."/>
            <person name="Ito S."/>
            <person name="Ito T."/>
            <person name="Ito Y."/>
            <person name="Ito Y."/>
            <person name="Iwabuchi A."/>
            <person name="Kamiya K."/>
            <person name="Karasawa W."/>
            <person name="Kurita K."/>
            <person name="Katagiri S."/>
            <person name="Kikuta A."/>
            <person name="Kobayashi H."/>
            <person name="Kobayashi N."/>
            <person name="Machita K."/>
            <person name="Maehara T."/>
            <person name="Masukawa M."/>
            <person name="Mizubayashi T."/>
            <person name="Mukai Y."/>
            <person name="Nagasaki H."/>
            <person name="Nagata Y."/>
            <person name="Naito S."/>
            <person name="Nakashima M."/>
            <person name="Nakama Y."/>
            <person name="Nakamichi Y."/>
            <person name="Nakamura M."/>
            <person name="Meguro A."/>
            <person name="Negishi M."/>
            <person name="Ohta I."/>
            <person name="Ohta T."/>
            <person name="Okamoto M."/>
            <person name="Ono N."/>
            <person name="Saji S."/>
            <person name="Sakaguchi M."/>
            <person name="Sakai K."/>
            <person name="Shibata M."/>
            <person name="Shimokawa T."/>
            <person name="Song J."/>
            <person name="Takazaki Y."/>
            <person name="Terasawa K."/>
            <person name="Tsugane M."/>
            <person name="Tsuji K."/>
            <person name="Ueda S."/>
            <person name="Waki K."/>
            <person name="Yamagata H."/>
            <person name="Yamamoto M."/>
            <person name="Yamamoto S."/>
            <person name="Yamane H."/>
            <person name="Yoshiki S."/>
            <person name="Yoshihara R."/>
            <person name="Yukawa K."/>
            <person name="Zhong H."/>
            <person name="Yano M."/>
            <person name="Yuan Q."/>
            <person name="Ouyang S."/>
            <person name="Liu J."/>
            <person name="Jones K.M."/>
            <person name="Gansberger K."/>
            <person name="Moffat K."/>
            <person name="Hill J."/>
            <person name="Bera J."/>
            <person name="Fadrosh D."/>
            <person name="Jin S."/>
            <person name="Johri S."/>
            <person name="Kim M."/>
            <person name="Overton L."/>
            <person name="Reardon M."/>
            <person name="Tsitrin T."/>
            <person name="Vuong H."/>
            <person name="Weaver B."/>
            <person name="Ciecko A."/>
            <person name="Tallon L."/>
            <person name="Jackson J."/>
            <person name="Pai G."/>
            <person name="Aken S.V."/>
            <person name="Utterback T."/>
            <person name="Reidmuller S."/>
            <person name="Feldblyum T."/>
            <person name="Hsiao J."/>
            <person name="Zismann V."/>
            <person name="Iobst S."/>
            <person name="de Vazeille A.R."/>
            <person name="Buell C.R."/>
            <person name="Ying K."/>
            <person name="Li Y."/>
            <person name="Lu T."/>
            <person name="Huang Y."/>
            <person name="Zhao Q."/>
            <person name="Feng Q."/>
            <person name="Zhang L."/>
            <person name="Zhu J."/>
            <person name="Weng Q."/>
            <person name="Mu J."/>
            <person name="Lu Y."/>
            <person name="Fan D."/>
            <person name="Liu Y."/>
            <person name="Guan J."/>
            <person name="Zhang Y."/>
            <person name="Yu S."/>
            <person name="Liu X."/>
            <person name="Zhang Y."/>
            <person name="Hong G."/>
            <person name="Han B."/>
            <person name="Choisne N."/>
            <person name="Demange N."/>
            <person name="Orjeda G."/>
            <person name="Samain S."/>
            <person name="Cattolico L."/>
            <person name="Pelletier E."/>
            <person name="Couloux A."/>
            <person name="Segurens B."/>
            <person name="Wincker P."/>
            <person name="D'Hont A."/>
            <person name="Scarpelli C."/>
            <person name="Weissenbach J."/>
            <person name="Salanoubat M."/>
            <person name="Quetier F."/>
            <person name="Yu Y."/>
            <person name="Kim H.R."/>
            <person name="Rambo T."/>
            <person name="Currie J."/>
            <person name="Collura K."/>
            <person name="Luo M."/>
            <person name="Yang T."/>
            <person name="Ammiraju J.S.S."/>
            <person name="Engler F."/>
            <person name="Soderlund C."/>
            <person name="Wing R.A."/>
            <person name="Palmer L.E."/>
            <person name="de la Bastide M."/>
            <person name="Spiegel L."/>
            <person name="Nascimento L."/>
            <person name="Zutavern T."/>
            <person name="O'Shaughnessy A."/>
            <person name="Dike S."/>
            <person name="Dedhia N."/>
            <person name="Preston R."/>
            <person name="Balija V."/>
            <person name="McCombie W.R."/>
            <person name="Chow T."/>
            <person name="Chen H."/>
            <person name="Chung M."/>
            <person name="Chen C."/>
            <person name="Shaw J."/>
            <person name="Wu H."/>
            <person name="Hsiao K."/>
            <person name="Chao Y."/>
            <person name="Chu M."/>
            <person name="Cheng C."/>
            <person name="Hour A."/>
            <person name="Lee P."/>
            <person name="Lin S."/>
            <person name="Lin Y."/>
            <person name="Liou J."/>
            <person name="Liu S."/>
            <person name="Hsing Y."/>
            <person name="Raghuvanshi S."/>
            <person name="Mohanty A."/>
            <person name="Bharti A.K."/>
            <person name="Gaur A."/>
            <person name="Gupta V."/>
            <person name="Kumar D."/>
            <person name="Ravi V."/>
            <person name="Vij S."/>
            <person name="Kapur A."/>
            <person name="Khurana P."/>
            <person name="Khurana P."/>
            <person name="Khurana J.P."/>
            <person name="Tyagi A.K."/>
            <person name="Gaikwad K."/>
            <person name="Singh A."/>
            <person name="Dalal V."/>
            <person name="Srivastava S."/>
            <person name="Dixit A."/>
            <person name="Pal A.K."/>
            <person name="Ghazi I.A."/>
            <person name="Yadav M."/>
            <person name="Pandit A."/>
            <person name="Bhargava A."/>
            <person name="Sureshbabu K."/>
            <person name="Batra K."/>
            <person name="Sharma T.R."/>
            <person name="Mohapatra T."/>
            <person name="Singh N.K."/>
            <person name="Messing J."/>
            <person name="Nelson A.B."/>
            <person name="Fuks G."/>
            <person name="Kavchok S."/>
            <person name="Keizer G."/>
            <person name="Linton E."/>
            <person name="Llaca V."/>
            <person name="Song R."/>
            <person name="Tanyolac B."/>
            <person name="Young S."/>
            <person name="Ho-Il K."/>
            <person name="Hahn J.H."/>
            <person name="Sangsakoo G."/>
            <person name="Vanavichit A."/>
            <person name="de Mattos Luiz.A.T."/>
            <person name="Zimmer P.D."/>
            <person name="Malone G."/>
            <person name="Dellagostin O."/>
            <person name="de Oliveira A.C."/>
            <person name="Bevan M."/>
            <person name="Bancroft I."/>
            <person name="Minx P."/>
            <person name="Cordum H."/>
            <person name="Wilson R."/>
            <person name="Cheng Z."/>
            <person name="Jin W."/>
            <person name="Jiang J."/>
            <person name="Leong S.A."/>
            <person name="Iwama H."/>
            <person name="Gojobori T."/>
            <person name="Itoh T."/>
            <person name="Niimura Y."/>
            <person name="Fujii Y."/>
            <person name="Habara T."/>
            <person name="Sakai H."/>
            <person name="Sato Y."/>
            <person name="Wilson G."/>
            <person name="Kumar K."/>
            <person name="McCouch S."/>
            <person name="Juretic N."/>
            <person name="Hoen D."/>
            <person name="Wright S."/>
            <person name="Bruskiewich R."/>
            <person name="Bureau T."/>
            <person name="Miyao A."/>
            <person name="Hirochika H."/>
            <person name="Nishikawa T."/>
            <person name="Kadowaki K."/>
            <person name="Sugiura M."/>
            <person name="Burr B."/>
            <person name="Sasaki T."/>
        </authorList>
    </citation>
    <scope>NUCLEOTIDE SEQUENCE [LARGE SCALE GENOMIC DNA]</scope>
    <source>
        <strain evidence="2">cv. Nipponbare</strain>
    </source>
</reference>
<dbReference type="PaxDb" id="39947-A0A0P0XN50"/>
<evidence type="ECO:0000313" key="1">
    <source>
        <dbReference type="EMBL" id="BAT08437.1"/>
    </source>
</evidence>
<reference evidence="1 2" key="2">
    <citation type="journal article" date="2013" name="Plant Cell Physiol.">
        <title>Rice Annotation Project Database (RAP-DB): an integrative and interactive database for rice genomics.</title>
        <authorList>
            <person name="Sakai H."/>
            <person name="Lee S.S."/>
            <person name="Tanaka T."/>
            <person name="Numa H."/>
            <person name="Kim J."/>
            <person name="Kawahara Y."/>
            <person name="Wakimoto H."/>
            <person name="Yang C.C."/>
            <person name="Iwamoto M."/>
            <person name="Abe T."/>
            <person name="Yamada Y."/>
            <person name="Muto A."/>
            <person name="Inokuchi H."/>
            <person name="Ikemura T."/>
            <person name="Matsumoto T."/>
            <person name="Sasaki T."/>
            <person name="Itoh T."/>
        </authorList>
    </citation>
    <scope>NUCLEOTIDE SEQUENCE [LARGE SCALE GENOMIC DNA]</scope>
    <source>
        <strain evidence="2">cv. Nipponbare</strain>
    </source>
</reference>
<gene>
    <name evidence="1" type="ordered locus">Os09g0456850</name>
    <name evidence="1" type="ORF">OSNPB_090456850</name>
</gene>
<dbReference type="Proteomes" id="UP000059680">
    <property type="component" value="Chromosome 9"/>
</dbReference>
<keyword evidence="2" id="KW-1185">Reference proteome</keyword>
<protein>
    <submittedName>
        <fullName evidence="1">Os09g0456850 protein</fullName>
    </submittedName>
</protein>
<sequence length="172" mass="18695">MGVVEEHAEQLHALLLPGVLLHALLAADAAGRRSHVFLHEQPEIELPDVEEARQEAQKLLAVPPSPRQLHRQRLVVLPELLVLAGDVRPRRRGRGGGAAVVAAGRGRRRLRGQRGQRRRERDVDAAAAGFGGLRRRRLAAADAGEEALLSSPEVAVGELPPIGHHLPETLHE</sequence>
<dbReference type="EMBL" id="AP014965">
    <property type="protein sequence ID" value="BAT08437.1"/>
    <property type="molecule type" value="Genomic_DNA"/>
</dbReference>
<reference evidence="1 2" key="3">
    <citation type="journal article" date="2013" name="Rice">
        <title>Improvement of the Oryza sativa Nipponbare reference genome using next generation sequence and optical map data.</title>
        <authorList>
            <person name="Kawahara Y."/>
            <person name="de la Bastide M."/>
            <person name="Hamilton J.P."/>
            <person name="Kanamori H."/>
            <person name="McCombie W.R."/>
            <person name="Ouyang S."/>
            <person name="Schwartz D.C."/>
            <person name="Tanaka T."/>
            <person name="Wu J."/>
            <person name="Zhou S."/>
            <person name="Childs K.L."/>
            <person name="Davidson R.M."/>
            <person name="Lin H."/>
            <person name="Quesada-Ocampo L."/>
            <person name="Vaillancourt B."/>
            <person name="Sakai H."/>
            <person name="Lee S.S."/>
            <person name="Kim J."/>
            <person name="Numa H."/>
            <person name="Itoh T."/>
            <person name="Buell C.R."/>
            <person name="Matsumoto T."/>
        </authorList>
    </citation>
    <scope>NUCLEOTIDE SEQUENCE [LARGE SCALE GENOMIC DNA]</scope>
    <source>
        <strain evidence="2">cv. Nipponbare</strain>
    </source>
</reference>
<dbReference type="AlphaFoldDB" id="A0A0P0XN50"/>
<dbReference type="InParanoid" id="A0A0P0XN50"/>
<proteinExistence type="predicted"/>
<organism evidence="1 2">
    <name type="scientific">Oryza sativa subsp. japonica</name>
    <name type="common">Rice</name>
    <dbReference type="NCBI Taxonomy" id="39947"/>
    <lineage>
        <taxon>Eukaryota</taxon>
        <taxon>Viridiplantae</taxon>
        <taxon>Streptophyta</taxon>
        <taxon>Embryophyta</taxon>
        <taxon>Tracheophyta</taxon>
        <taxon>Spermatophyta</taxon>
        <taxon>Magnoliopsida</taxon>
        <taxon>Liliopsida</taxon>
        <taxon>Poales</taxon>
        <taxon>Poaceae</taxon>
        <taxon>BOP clade</taxon>
        <taxon>Oryzoideae</taxon>
        <taxon>Oryzeae</taxon>
        <taxon>Oryzinae</taxon>
        <taxon>Oryza</taxon>
        <taxon>Oryza sativa</taxon>
    </lineage>
</organism>
<name>A0A0P0XN50_ORYSJ</name>